<keyword evidence="2" id="KW-1185">Reference proteome</keyword>
<dbReference type="Proteomes" id="UP000244173">
    <property type="component" value="Chromosome"/>
</dbReference>
<dbReference type="Gene3D" id="3.30.1460.10">
    <property type="match status" value="1"/>
</dbReference>
<evidence type="ECO:0000313" key="1">
    <source>
        <dbReference type="EMBL" id="AVY96002.1"/>
    </source>
</evidence>
<dbReference type="OrthoDB" id="7067308at2"/>
<dbReference type="EMBL" id="CP028519">
    <property type="protein sequence ID" value="AVY96002.1"/>
    <property type="molecule type" value="Genomic_DNA"/>
</dbReference>
<name>A0A2S0PF63_9NEIS</name>
<evidence type="ECO:0000313" key="2">
    <source>
        <dbReference type="Proteomes" id="UP000244173"/>
    </source>
</evidence>
<organism evidence="1 2">
    <name type="scientific">Microvirgula aerodenitrificans</name>
    <dbReference type="NCBI Taxonomy" id="57480"/>
    <lineage>
        <taxon>Bacteria</taxon>
        <taxon>Pseudomonadati</taxon>
        <taxon>Pseudomonadota</taxon>
        <taxon>Betaproteobacteria</taxon>
        <taxon>Neisseriales</taxon>
        <taxon>Aquaspirillaceae</taxon>
        <taxon>Microvirgula</taxon>
    </lineage>
</organism>
<reference evidence="1 2" key="1">
    <citation type="submission" date="2018-04" db="EMBL/GenBank/DDBJ databases">
        <title>Denitrifier Microvirgula.</title>
        <authorList>
            <person name="Anderson E."/>
            <person name="Jang J."/>
            <person name="Ishii S."/>
        </authorList>
    </citation>
    <scope>NUCLEOTIDE SEQUENCE [LARGE SCALE GENOMIC DNA]</scope>
    <source>
        <strain evidence="1 2">BE2.4</strain>
    </source>
</reference>
<gene>
    <name evidence="1" type="ORF">DAI18_07010</name>
</gene>
<dbReference type="KEGG" id="maer:DAI18_07010"/>
<proteinExistence type="predicted"/>
<sequence length="122" mass="13664">MDLQMERRMEQFLELSGLSATRTEPCMEFIMPPCRLYIECLDGRILLSLGRPVAAACRVEVLKRLLGQCLSTRLPGVPLRACLLQDQSFLSCSPARDSGPGHWMACHQEMRRLLDAAAGATW</sequence>
<protein>
    <submittedName>
        <fullName evidence="1">Type III secretion chaperone SycN</fullName>
    </submittedName>
</protein>
<dbReference type="AlphaFoldDB" id="A0A2S0PF63"/>
<accession>A0A2S0PF63</accession>